<name>A0A8J3PPQ4_9ACTN</name>
<comment type="caution">
    <text evidence="1">The sequence shown here is derived from an EMBL/GenBank/DDBJ whole genome shotgun (WGS) entry which is preliminary data.</text>
</comment>
<dbReference type="AlphaFoldDB" id="A0A8J3PPQ4"/>
<evidence type="ECO:0000313" key="2">
    <source>
        <dbReference type="Proteomes" id="UP000653674"/>
    </source>
</evidence>
<keyword evidence="2" id="KW-1185">Reference proteome</keyword>
<sequence length="58" mass="5998">MTGSVGTVDAVIGQPAAVLRPFGATVVEGLTDTGYGSRGFTVRDPEGVYWSFGTYPGE</sequence>
<protein>
    <recommendedName>
        <fullName evidence="3">Glyoxalase</fullName>
    </recommendedName>
</protein>
<evidence type="ECO:0000313" key="1">
    <source>
        <dbReference type="EMBL" id="GIG76609.1"/>
    </source>
</evidence>
<dbReference type="InterPro" id="IPR029068">
    <property type="entry name" value="Glyas_Bleomycin-R_OHBP_Dase"/>
</dbReference>
<evidence type="ECO:0008006" key="3">
    <source>
        <dbReference type="Google" id="ProtNLM"/>
    </source>
</evidence>
<dbReference type="Proteomes" id="UP000653674">
    <property type="component" value="Unassembled WGS sequence"/>
</dbReference>
<dbReference type="Gene3D" id="3.30.720.110">
    <property type="match status" value="1"/>
</dbReference>
<reference evidence="1" key="1">
    <citation type="submission" date="2021-01" db="EMBL/GenBank/DDBJ databases">
        <title>Whole genome shotgun sequence of Planosporangium flavigriseum NBRC 105377.</title>
        <authorList>
            <person name="Komaki H."/>
            <person name="Tamura T."/>
        </authorList>
    </citation>
    <scope>NUCLEOTIDE SEQUENCE</scope>
    <source>
        <strain evidence="1">NBRC 105377</strain>
    </source>
</reference>
<dbReference type="EMBL" id="BONU01000064">
    <property type="protein sequence ID" value="GIG76609.1"/>
    <property type="molecule type" value="Genomic_DNA"/>
</dbReference>
<gene>
    <name evidence="1" type="ORF">Pfl04_50130</name>
</gene>
<dbReference type="SUPFAM" id="SSF54593">
    <property type="entry name" value="Glyoxalase/Bleomycin resistance protein/Dihydroxybiphenyl dioxygenase"/>
    <property type="match status" value="1"/>
</dbReference>
<organism evidence="1 2">
    <name type="scientific">Planosporangium flavigriseum</name>
    <dbReference type="NCBI Taxonomy" id="373681"/>
    <lineage>
        <taxon>Bacteria</taxon>
        <taxon>Bacillati</taxon>
        <taxon>Actinomycetota</taxon>
        <taxon>Actinomycetes</taxon>
        <taxon>Micromonosporales</taxon>
        <taxon>Micromonosporaceae</taxon>
        <taxon>Planosporangium</taxon>
    </lineage>
</organism>
<dbReference type="RefSeq" id="WP_239075742.1">
    <property type="nucleotide sequence ID" value="NZ_BAAAQJ010000018.1"/>
</dbReference>
<proteinExistence type="predicted"/>
<accession>A0A8J3PPQ4</accession>